<proteinExistence type="predicted"/>
<protein>
    <submittedName>
        <fullName evidence="1">Uncharacterized protein</fullName>
    </submittedName>
</protein>
<dbReference type="EMBL" id="DSFH01000016">
    <property type="protein sequence ID" value="HEW63583.1"/>
    <property type="molecule type" value="Genomic_DNA"/>
</dbReference>
<reference evidence="1" key="1">
    <citation type="journal article" date="2020" name="mSystems">
        <title>Genome- and Community-Level Interaction Insights into Carbon Utilization and Element Cycling Functions of Hydrothermarchaeota in Hydrothermal Sediment.</title>
        <authorList>
            <person name="Zhou Z."/>
            <person name="Liu Y."/>
            <person name="Xu W."/>
            <person name="Pan J."/>
            <person name="Luo Z.H."/>
            <person name="Li M."/>
        </authorList>
    </citation>
    <scope>NUCLEOTIDE SEQUENCE [LARGE SCALE GENOMIC DNA]</scope>
    <source>
        <strain evidence="1">SpSt-1261</strain>
    </source>
</reference>
<dbReference type="AlphaFoldDB" id="A0A7C2VII1"/>
<organism evidence="1">
    <name type="scientific">Fervidicoccus fontis</name>
    <dbReference type="NCBI Taxonomy" id="683846"/>
    <lineage>
        <taxon>Archaea</taxon>
        <taxon>Thermoproteota</taxon>
        <taxon>Thermoprotei</taxon>
        <taxon>Fervidicoccales</taxon>
        <taxon>Fervidicoccaceae</taxon>
        <taxon>Fervidicoccus</taxon>
    </lineage>
</organism>
<evidence type="ECO:0000313" key="1">
    <source>
        <dbReference type="EMBL" id="HEW63583.1"/>
    </source>
</evidence>
<name>A0A7C2VII1_9CREN</name>
<gene>
    <name evidence="1" type="ORF">ENO39_00780</name>
</gene>
<accession>A0A7C2VII1</accession>
<dbReference type="Proteomes" id="UP000886076">
    <property type="component" value="Unassembled WGS sequence"/>
</dbReference>
<sequence>MKKVNAVRVGEYWVIEFQVCHSLRSCRDTKYMVRPQDKLRYIGSRRVALFLKNGEKALELYRQWSFNGNLKWNNLCLYEAKEDGVYEMCFGYDEYSSVQTMVDEAKNAYRIISQSGIDGWKEILSEWWSPAENRLFLPIDSIVR</sequence>
<comment type="caution">
    <text evidence="1">The sequence shown here is derived from an EMBL/GenBank/DDBJ whole genome shotgun (WGS) entry which is preliminary data.</text>
</comment>